<dbReference type="RefSeq" id="WP_242960786.1">
    <property type="nucleotide sequence ID" value="NZ_BAABFM010000003.1"/>
</dbReference>
<evidence type="ECO:0000313" key="6">
    <source>
        <dbReference type="Proteomes" id="UP000198806"/>
    </source>
</evidence>
<dbReference type="GO" id="GO:0016491">
    <property type="term" value="F:oxidoreductase activity"/>
    <property type="evidence" value="ECO:0007669"/>
    <property type="project" value="InterPro"/>
</dbReference>
<evidence type="ECO:0000256" key="2">
    <source>
        <dbReference type="SAM" id="MobiDB-lite"/>
    </source>
</evidence>
<dbReference type="EMBL" id="FOWD01000001">
    <property type="protein sequence ID" value="SFN77368.1"/>
    <property type="molecule type" value="Genomic_DNA"/>
</dbReference>
<dbReference type="SUPFAM" id="SSF49503">
    <property type="entry name" value="Cupredoxins"/>
    <property type="match status" value="3"/>
</dbReference>
<feature type="region of interest" description="Disordered" evidence="2">
    <location>
        <begin position="1"/>
        <end position="93"/>
    </location>
</feature>
<dbReference type="Proteomes" id="UP000198806">
    <property type="component" value="Unassembled WGS sequence"/>
</dbReference>
<name>A0A1I5BRT2_9FIRM</name>
<dbReference type="STRING" id="1527.SAMN04489757_101173"/>
<comment type="similarity">
    <text evidence="1">Belongs to the multicopper oxidase family.</text>
</comment>
<evidence type="ECO:0000259" key="4">
    <source>
        <dbReference type="Pfam" id="PF07732"/>
    </source>
</evidence>
<dbReference type="CDD" id="cd13868">
    <property type="entry name" value="CuRO_2_CotA_like"/>
    <property type="match status" value="1"/>
</dbReference>
<sequence>MAVYIIHRSKEPEEYEEMEKYEEPEEHEEAEEYREVEENKEIEKNKEIEENNKSEEYAAQGEYTELGRHEKPEKIKVDPTDPTTIPKFVDPMPIPDVAEPVNQYDSSKKQELFYNITMRQGKHRFHRYFPLTNIWGYNGTYPGPTFEVEKDVPIKVKWENKLPTKHILPVDHTLHGTMDTPDVRTVVHLHGANVASDSDGHPDAWFSRDNKYVGHKYTREVYEYTNHQAGGILWYHDHAVGITRLNVYAGLVGFYFIRDFLERRLNLPKGPYEIPIMIQDKSFNKDGSLFYPDNATPPVDNPIPSIPPVFFGNTVVVNGKLWPYLEVEPRKYRFRMLNGSNARAYELKLSNGAKFHQIGTELGLLHHPVDIDSFILEPAERIDLIVDFSQYKGQEIILENIAQGPPSPGMENIMKFKVGKRLSCPDTSTIPTELMPVHKMDPKLAVKERTMQLVETTDHYGRAQHLLNGKMWDAPVTETPKLDTIEIWHFVNNFAFPHPMHVHLVHFEILGRKVFTPNDFDEHGNYKFDLNSLTPPLSYETGPKDVVRAEPGQVTSVIMHFKEHVGDYVWHCHILEHEDNDMMRPILIENK</sequence>
<dbReference type="CDD" id="cd13844">
    <property type="entry name" value="CuRO_1_BOD_CotA_like"/>
    <property type="match status" value="1"/>
</dbReference>
<dbReference type="PANTHER" id="PTHR48267">
    <property type="entry name" value="CUPREDOXIN SUPERFAMILY PROTEIN"/>
    <property type="match status" value="1"/>
</dbReference>
<keyword evidence="5" id="KW-0167">Capsid protein</keyword>
<dbReference type="GO" id="GO:0005507">
    <property type="term" value="F:copper ion binding"/>
    <property type="evidence" value="ECO:0007669"/>
    <property type="project" value="InterPro"/>
</dbReference>
<protein>
    <submittedName>
        <fullName evidence="5">Spore coat protein A</fullName>
    </submittedName>
</protein>
<dbReference type="InterPro" id="IPR045087">
    <property type="entry name" value="Cu-oxidase_fam"/>
</dbReference>
<feature type="domain" description="Plastocyanin-like" evidence="3">
    <location>
        <begin position="461"/>
        <end position="589"/>
    </location>
</feature>
<dbReference type="Pfam" id="PF07732">
    <property type="entry name" value="Cu-oxidase_3"/>
    <property type="match status" value="1"/>
</dbReference>
<feature type="compositionally biased region" description="Basic and acidic residues" evidence="2">
    <location>
        <begin position="36"/>
        <end position="56"/>
    </location>
</feature>
<keyword evidence="5" id="KW-0946">Virion</keyword>
<dbReference type="InterPro" id="IPR011706">
    <property type="entry name" value="Cu-oxidase_C"/>
</dbReference>
<dbReference type="InterPro" id="IPR008972">
    <property type="entry name" value="Cupredoxin"/>
</dbReference>
<dbReference type="InterPro" id="IPR011707">
    <property type="entry name" value="Cu-oxidase-like_N"/>
</dbReference>
<accession>A0A1I5BRT2</accession>
<dbReference type="AlphaFoldDB" id="A0A1I5BRT2"/>
<reference evidence="5 6" key="1">
    <citation type="submission" date="2016-10" db="EMBL/GenBank/DDBJ databases">
        <authorList>
            <person name="de Groot N.N."/>
        </authorList>
    </citation>
    <scope>NUCLEOTIDE SEQUENCE [LARGE SCALE GENOMIC DNA]</scope>
    <source>
        <strain evidence="5 6">DSM 1283</strain>
    </source>
</reference>
<dbReference type="Gene3D" id="2.60.40.420">
    <property type="entry name" value="Cupredoxins - blue copper proteins"/>
    <property type="match status" value="3"/>
</dbReference>
<proteinExistence type="inferred from homology"/>
<dbReference type="PANTHER" id="PTHR48267:SF1">
    <property type="entry name" value="BILIRUBIN OXIDASE"/>
    <property type="match status" value="1"/>
</dbReference>
<gene>
    <name evidence="5" type="ORF">SAMN04489757_101173</name>
</gene>
<feature type="compositionally biased region" description="Acidic residues" evidence="2">
    <location>
        <begin position="13"/>
        <end position="35"/>
    </location>
</feature>
<feature type="domain" description="Plastocyanin-like" evidence="4">
    <location>
        <begin position="132"/>
        <end position="259"/>
    </location>
</feature>
<organism evidence="5 6">
    <name type="scientific">Anaerocolumna aminovalerica</name>
    <dbReference type="NCBI Taxonomy" id="1527"/>
    <lineage>
        <taxon>Bacteria</taxon>
        <taxon>Bacillati</taxon>
        <taxon>Bacillota</taxon>
        <taxon>Clostridia</taxon>
        <taxon>Lachnospirales</taxon>
        <taxon>Lachnospiraceae</taxon>
        <taxon>Anaerocolumna</taxon>
    </lineage>
</organism>
<dbReference type="CDD" id="cd13891">
    <property type="entry name" value="CuRO_3_CotA_like"/>
    <property type="match status" value="1"/>
</dbReference>
<keyword evidence="6" id="KW-1185">Reference proteome</keyword>
<feature type="compositionally biased region" description="Basic and acidic residues" evidence="2">
    <location>
        <begin position="65"/>
        <end position="79"/>
    </location>
</feature>
<dbReference type="Pfam" id="PF07731">
    <property type="entry name" value="Cu-oxidase_2"/>
    <property type="match status" value="1"/>
</dbReference>
<evidence type="ECO:0000256" key="1">
    <source>
        <dbReference type="ARBA" id="ARBA00010609"/>
    </source>
</evidence>
<evidence type="ECO:0000259" key="3">
    <source>
        <dbReference type="Pfam" id="PF07731"/>
    </source>
</evidence>
<evidence type="ECO:0000313" key="5">
    <source>
        <dbReference type="EMBL" id="SFN77368.1"/>
    </source>
</evidence>